<feature type="region of interest" description="Disordered" evidence="1">
    <location>
        <begin position="294"/>
        <end position="313"/>
    </location>
</feature>
<proteinExistence type="predicted"/>
<dbReference type="HOGENOM" id="CLU_889307_0_0_1"/>
<dbReference type="GeneID" id="20238319"/>
<organism evidence="3 4">
    <name type="scientific">Lottia gigantea</name>
    <name type="common">Giant owl limpet</name>
    <dbReference type="NCBI Taxonomy" id="225164"/>
    <lineage>
        <taxon>Eukaryota</taxon>
        <taxon>Metazoa</taxon>
        <taxon>Spiralia</taxon>
        <taxon>Lophotrochozoa</taxon>
        <taxon>Mollusca</taxon>
        <taxon>Gastropoda</taxon>
        <taxon>Patellogastropoda</taxon>
        <taxon>Lottioidea</taxon>
        <taxon>Lottiidae</taxon>
        <taxon>Lottia</taxon>
    </lineage>
</organism>
<feature type="transmembrane region" description="Helical" evidence="2">
    <location>
        <begin position="49"/>
        <end position="72"/>
    </location>
</feature>
<dbReference type="OrthoDB" id="6120632at2759"/>
<keyword evidence="2" id="KW-0472">Membrane</keyword>
<evidence type="ECO:0000256" key="1">
    <source>
        <dbReference type="SAM" id="MobiDB-lite"/>
    </source>
</evidence>
<dbReference type="AlphaFoldDB" id="V4C3Q2"/>
<keyword evidence="2" id="KW-0812">Transmembrane</keyword>
<dbReference type="Proteomes" id="UP000030746">
    <property type="component" value="Unassembled WGS sequence"/>
</dbReference>
<sequence length="313" mass="35184">MTTGNESRMLRKLLELTTESTATSTETPAEIDNGFFAQVSTFYADKNNMAMFLVLPLIVLLYGGCSSIYCISKCRRYLRKRKHKKMAKSEDEERLTENEPNNLNQDMGTDFPKDDTDKNISVFTTDRTTPLPWQVPEKTTTAVVHQSTRGESVISPSNKSKPPTFPQKRPSSRDNSNYEEPIPLQVIPNDEYEIPKRELPEGRRPYSKARFPPIDQPSPVGQMAPVRQVPSPSEKPLNVANRNLIDAALRPSSNGRESVSTIAMKDELLARFDAFSTFAMAKKAADILRVNSLGSQPKEHHGKPKNKLIFIAE</sequence>
<dbReference type="EMBL" id="KB201549">
    <property type="protein sequence ID" value="ESO96174.1"/>
    <property type="molecule type" value="Genomic_DNA"/>
</dbReference>
<dbReference type="CTD" id="20238319"/>
<gene>
    <name evidence="3" type="ORF">LOTGIDRAFT_160162</name>
</gene>
<dbReference type="RefSeq" id="XP_009053288.1">
    <property type="nucleotide sequence ID" value="XM_009055040.1"/>
</dbReference>
<dbReference type="OMA" id="CSAIYCI"/>
<feature type="region of interest" description="Disordered" evidence="1">
    <location>
        <begin position="201"/>
        <end position="236"/>
    </location>
</feature>
<feature type="region of interest" description="Disordered" evidence="1">
    <location>
        <begin position="83"/>
        <end position="120"/>
    </location>
</feature>
<feature type="compositionally biased region" description="Polar residues" evidence="1">
    <location>
        <begin position="98"/>
        <end position="107"/>
    </location>
</feature>
<protein>
    <submittedName>
        <fullName evidence="3">Uncharacterized protein</fullName>
    </submittedName>
</protein>
<feature type="compositionally biased region" description="Polar residues" evidence="1">
    <location>
        <begin position="138"/>
        <end position="161"/>
    </location>
</feature>
<accession>V4C3Q2</accession>
<evidence type="ECO:0000256" key="2">
    <source>
        <dbReference type="SAM" id="Phobius"/>
    </source>
</evidence>
<feature type="compositionally biased region" description="Basic and acidic residues" evidence="1">
    <location>
        <begin position="87"/>
        <end position="97"/>
    </location>
</feature>
<evidence type="ECO:0000313" key="4">
    <source>
        <dbReference type="Proteomes" id="UP000030746"/>
    </source>
</evidence>
<keyword evidence="4" id="KW-1185">Reference proteome</keyword>
<reference evidence="3 4" key="1">
    <citation type="journal article" date="2013" name="Nature">
        <title>Insights into bilaterian evolution from three spiralian genomes.</title>
        <authorList>
            <person name="Simakov O."/>
            <person name="Marletaz F."/>
            <person name="Cho S.J."/>
            <person name="Edsinger-Gonzales E."/>
            <person name="Havlak P."/>
            <person name="Hellsten U."/>
            <person name="Kuo D.H."/>
            <person name="Larsson T."/>
            <person name="Lv J."/>
            <person name="Arendt D."/>
            <person name="Savage R."/>
            <person name="Osoegawa K."/>
            <person name="de Jong P."/>
            <person name="Grimwood J."/>
            <person name="Chapman J.A."/>
            <person name="Shapiro H."/>
            <person name="Aerts A."/>
            <person name="Otillar R.P."/>
            <person name="Terry A.Y."/>
            <person name="Boore J.L."/>
            <person name="Grigoriev I.V."/>
            <person name="Lindberg D.R."/>
            <person name="Seaver E.C."/>
            <person name="Weisblat D.A."/>
            <person name="Putnam N.H."/>
            <person name="Rokhsar D.S."/>
        </authorList>
    </citation>
    <scope>NUCLEOTIDE SEQUENCE [LARGE SCALE GENOMIC DNA]</scope>
</reference>
<name>V4C3Q2_LOTGI</name>
<evidence type="ECO:0000313" key="3">
    <source>
        <dbReference type="EMBL" id="ESO96174.1"/>
    </source>
</evidence>
<feature type="region of interest" description="Disordered" evidence="1">
    <location>
        <begin position="138"/>
        <end position="182"/>
    </location>
</feature>
<dbReference type="KEGG" id="lgi:LOTGIDRAFT_160162"/>
<keyword evidence="2" id="KW-1133">Transmembrane helix</keyword>